<evidence type="ECO:0000313" key="2">
    <source>
        <dbReference type="Proteomes" id="UP000069773"/>
    </source>
</evidence>
<name>A0ABQ0KQU2_MYCNV</name>
<gene>
    <name evidence="1" type="ORF">RMCN_5117</name>
</gene>
<proteinExistence type="predicted"/>
<evidence type="ECO:0000313" key="1">
    <source>
        <dbReference type="EMBL" id="GAT11984.1"/>
    </source>
</evidence>
<dbReference type="GO" id="GO:0016853">
    <property type="term" value="F:isomerase activity"/>
    <property type="evidence" value="ECO:0007669"/>
    <property type="project" value="UniProtKB-KW"/>
</dbReference>
<accession>A0ABQ0KQU2</accession>
<protein>
    <submittedName>
        <fullName evidence="1">PpiC-type peptidyl-prolyl cis-trans isomerase</fullName>
    </submittedName>
</protein>
<reference evidence="1 2" key="1">
    <citation type="journal article" date="2016" name="Genome Announc.">
        <title>Draft Genome Sequences of Five Rapidly Growing Mycobacterium Species, M. thermoresistibile, M. fortuitum subsp. acetamidolyticum, M. canariasense, M. brisbanense, and M. novocastrense.</title>
        <authorList>
            <person name="Katahira K."/>
            <person name="Ogura Y."/>
            <person name="Gotoh Y."/>
            <person name="Hayashi T."/>
        </authorList>
    </citation>
    <scope>NUCLEOTIDE SEQUENCE [LARGE SCALE GENOMIC DNA]</scope>
    <source>
        <strain evidence="1 2">JCM18114</strain>
    </source>
</reference>
<sequence>MEVLNMRPGTVVTGLAVFCCLVGCGVGGELTGRSTSASVAQTAAGEPGLPGTTFSPLDIRVYAQVPQRSGAGPSDPPIWQLPTGTPIRVICIRESPEPSQNWPHERLKWVWIHFEGKTPNEGGFISLMEVSIDTGRDPNTNAPLTIEDVVPNCPS</sequence>
<comment type="caution">
    <text evidence="1">The sequence shown here is derived from an EMBL/GenBank/DDBJ whole genome shotgun (WGS) entry which is preliminary data.</text>
</comment>
<keyword evidence="1" id="KW-0413">Isomerase</keyword>
<organism evidence="1 2">
    <name type="scientific">Mycolicibacterium novocastrense</name>
    <name type="common">Mycobacterium novocastrense</name>
    <dbReference type="NCBI Taxonomy" id="59813"/>
    <lineage>
        <taxon>Bacteria</taxon>
        <taxon>Bacillati</taxon>
        <taxon>Actinomycetota</taxon>
        <taxon>Actinomycetes</taxon>
        <taxon>Mycobacteriales</taxon>
        <taxon>Mycobacteriaceae</taxon>
        <taxon>Mycolicibacterium</taxon>
    </lineage>
</organism>
<keyword evidence="2" id="KW-1185">Reference proteome</keyword>
<dbReference type="Proteomes" id="UP000069773">
    <property type="component" value="Unassembled WGS sequence"/>
</dbReference>
<dbReference type="EMBL" id="BCTA01000080">
    <property type="protein sequence ID" value="GAT11984.1"/>
    <property type="molecule type" value="Genomic_DNA"/>
</dbReference>